<feature type="compositionally biased region" description="Low complexity" evidence="6">
    <location>
        <begin position="409"/>
        <end position="431"/>
    </location>
</feature>
<feature type="compositionally biased region" description="Low complexity" evidence="6">
    <location>
        <begin position="439"/>
        <end position="460"/>
    </location>
</feature>
<dbReference type="PROSITE" id="PS50948">
    <property type="entry name" value="PAN"/>
    <property type="match status" value="1"/>
</dbReference>
<keyword evidence="4" id="KW-1015">Disulfide bond</keyword>
<gene>
    <name evidence="9" type="ORF">Fcan01_11018</name>
</gene>
<dbReference type="STRING" id="158441.A0A226E8X0"/>
<organism evidence="9 10">
    <name type="scientific">Folsomia candida</name>
    <name type="common">Springtail</name>
    <dbReference type="NCBI Taxonomy" id="158441"/>
    <lineage>
        <taxon>Eukaryota</taxon>
        <taxon>Metazoa</taxon>
        <taxon>Ecdysozoa</taxon>
        <taxon>Arthropoda</taxon>
        <taxon>Hexapoda</taxon>
        <taxon>Collembola</taxon>
        <taxon>Entomobryomorpha</taxon>
        <taxon>Isotomoidea</taxon>
        <taxon>Isotomidae</taxon>
        <taxon>Proisotominae</taxon>
        <taxon>Folsomia</taxon>
    </lineage>
</organism>
<evidence type="ECO:0000256" key="2">
    <source>
        <dbReference type="ARBA" id="ARBA00022729"/>
    </source>
</evidence>
<dbReference type="Gene3D" id="2.170.140.10">
    <property type="entry name" value="Chitin binding domain"/>
    <property type="match status" value="3"/>
</dbReference>
<sequence>MNVFKVAHNLGHSKNFVIYSHTFKKSDMFPSKILVFTVLTLFAGISQSLENELCEFKPWVTPEGELLDTLTNVVNVEACCTRCNRSSTCTAYSYNRNGQDCQLWNHTNFVETLNPLVTSGIVLPPDFVTEIVSSTTIPEDPCPIDNTNPNMKFPNETDCSRYSVCFLGRLYPYSCWEDYDYYHLYDHIEKHCLHFTIAQCFDGATPPTMPSSTALSPIPTTSPQVTTTRTPTTTTGAPLPIECPPEGRINIPYPGDCTKYVMCVNGDPSVQTCPNGEHFDIITGTCRHPSEATCYTPSTNVTTGTTMTTARTTVTTTTTTTTTRPTSTNPPPSTGPTVTTTTLGPGICPPNGVRNISHPHDCTRYIFCVYGDGTDKWCETNLWFDVFVLMCIPSSEATCAPDATLDPFPTTRPTTLAPTTNAATTTTRPPTTVTPPPTTATSAPTTVTQPGTTQPTTRPTAGPPEECPASGLVKIPHPTDCTKYIMCMNGDGAEMSCPGGQKFDNPTRQCKPEAEAVCYNGF</sequence>
<dbReference type="InterPro" id="IPR036508">
    <property type="entry name" value="Chitin-bd_dom_sf"/>
</dbReference>
<keyword evidence="3" id="KW-0677">Repeat</keyword>
<dbReference type="SUPFAM" id="SSF57414">
    <property type="entry name" value="Hairpin loop containing domain-like"/>
    <property type="match status" value="1"/>
</dbReference>
<feature type="domain" description="Chitin-binding type-2" evidence="7">
    <location>
        <begin position="464"/>
        <end position="520"/>
    </location>
</feature>
<dbReference type="Pfam" id="PF01607">
    <property type="entry name" value="CBM_14"/>
    <property type="match status" value="3"/>
</dbReference>
<dbReference type="AlphaFoldDB" id="A0A226E8X0"/>
<proteinExistence type="predicted"/>
<feature type="domain" description="Apple" evidence="8">
    <location>
        <begin position="54"/>
        <end position="128"/>
    </location>
</feature>
<evidence type="ECO:0000313" key="10">
    <source>
        <dbReference type="Proteomes" id="UP000198287"/>
    </source>
</evidence>
<dbReference type="InterPro" id="IPR003609">
    <property type="entry name" value="Pan_app"/>
</dbReference>
<dbReference type="EMBL" id="LNIX01000005">
    <property type="protein sequence ID" value="OXA54032.1"/>
    <property type="molecule type" value="Genomic_DNA"/>
</dbReference>
<evidence type="ECO:0000259" key="7">
    <source>
        <dbReference type="PROSITE" id="PS50940"/>
    </source>
</evidence>
<dbReference type="GO" id="GO:0005576">
    <property type="term" value="C:extracellular region"/>
    <property type="evidence" value="ECO:0007669"/>
    <property type="project" value="InterPro"/>
</dbReference>
<feature type="region of interest" description="Disordered" evidence="6">
    <location>
        <begin position="314"/>
        <end position="338"/>
    </location>
</feature>
<feature type="domain" description="Chitin-binding type-2" evidence="7">
    <location>
        <begin position="240"/>
        <end position="296"/>
    </location>
</feature>
<dbReference type="GO" id="GO:0008061">
    <property type="term" value="F:chitin binding"/>
    <property type="evidence" value="ECO:0007669"/>
    <property type="project" value="UniProtKB-KW"/>
</dbReference>
<keyword evidence="10" id="KW-1185">Reference proteome</keyword>
<dbReference type="SMART" id="SM00494">
    <property type="entry name" value="ChtBD2"/>
    <property type="match status" value="4"/>
</dbReference>
<dbReference type="PRINTS" id="PR01217">
    <property type="entry name" value="PRICHEXTENSN"/>
</dbReference>
<feature type="domain" description="Chitin-binding type-2" evidence="7">
    <location>
        <begin position="139"/>
        <end position="202"/>
    </location>
</feature>
<evidence type="ECO:0000256" key="3">
    <source>
        <dbReference type="ARBA" id="ARBA00022737"/>
    </source>
</evidence>
<reference evidence="9 10" key="1">
    <citation type="submission" date="2015-12" db="EMBL/GenBank/DDBJ databases">
        <title>The genome of Folsomia candida.</title>
        <authorList>
            <person name="Faddeeva A."/>
            <person name="Derks M.F."/>
            <person name="Anvar Y."/>
            <person name="Smit S."/>
            <person name="Van Straalen N."/>
            <person name="Roelofs D."/>
        </authorList>
    </citation>
    <scope>NUCLEOTIDE SEQUENCE [LARGE SCALE GENOMIC DNA]</scope>
    <source>
        <strain evidence="9 10">VU population</strain>
        <tissue evidence="9">Whole body</tissue>
    </source>
</reference>
<dbReference type="PANTHER" id="PTHR23301">
    <property type="entry name" value="CHITIN BINDING PERITROPHIN-A"/>
    <property type="match status" value="1"/>
</dbReference>
<dbReference type="PANTHER" id="PTHR23301:SF0">
    <property type="entry name" value="CHITIN-BINDING TYPE-2 DOMAIN-CONTAINING PROTEIN-RELATED"/>
    <property type="match status" value="1"/>
</dbReference>
<dbReference type="OrthoDB" id="6020543at2759"/>
<evidence type="ECO:0000259" key="8">
    <source>
        <dbReference type="PROSITE" id="PS50948"/>
    </source>
</evidence>
<evidence type="ECO:0000256" key="1">
    <source>
        <dbReference type="ARBA" id="ARBA00022669"/>
    </source>
</evidence>
<evidence type="ECO:0000313" key="9">
    <source>
        <dbReference type="EMBL" id="OXA54032.1"/>
    </source>
</evidence>
<dbReference type="InterPro" id="IPR051940">
    <property type="entry name" value="Chitin_bind-dev_reg"/>
</dbReference>
<keyword evidence="5" id="KW-0325">Glycoprotein</keyword>
<feature type="domain" description="Chitin-binding type-2" evidence="7">
    <location>
        <begin position="345"/>
        <end position="401"/>
    </location>
</feature>
<evidence type="ECO:0000256" key="4">
    <source>
        <dbReference type="ARBA" id="ARBA00023157"/>
    </source>
</evidence>
<evidence type="ECO:0000256" key="6">
    <source>
        <dbReference type="SAM" id="MobiDB-lite"/>
    </source>
</evidence>
<name>A0A226E8X0_FOLCA</name>
<keyword evidence="2" id="KW-0732">Signal</keyword>
<dbReference type="Pfam" id="PF00024">
    <property type="entry name" value="PAN_1"/>
    <property type="match status" value="1"/>
</dbReference>
<dbReference type="SUPFAM" id="SSF57625">
    <property type="entry name" value="Invertebrate chitin-binding proteins"/>
    <property type="match status" value="4"/>
</dbReference>
<feature type="region of interest" description="Disordered" evidence="6">
    <location>
        <begin position="408"/>
        <end position="471"/>
    </location>
</feature>
<dbReference type="PROSITE" id="PS50940">
    <property type="entry name" value="CHIT_BIND_II"/>
    <property type="match status" value="4"/>
</dbReference>
<comment type="caution">
    <text evidence="9">The sequence shown here is derived from an EMBL/GenBank/DDBJ whole genome shotgun (WGS) entry which is preliminary data.</text>
</comment>
<dbReference type="InterPro" id="IPR002557">
    <property type="entry name" value="Chitin-bd_dom"/>
</dbReference>
<feature type="region of interest" description="Disordered" evidence="6">
    <location>
        <begin position="211"/>
        <end position="243"/>
    </location>
</feature>
<feature type="compositionally biased region" description="Low complexity" evidence="6">
    <location>
        <begin position="314"/>
        <end position="327"/>
    </location>
</feature>
<accession>A0A226E8X0</accession>
<dbReference type="Proteomes" id="UP000198287">
    <property type="component" value="Unassembled WGS sequence"/>
</dbReference>
<keyword evidence="1" id="KW-0147">Chitin-binding</keyword>
<protein>
    <submittedName>
        <fullName evidence="9">Putative chitinase 3</fullName>
    </submittedName>
</protein>
<evidence type="ECO:0000256" key="5">
    <source>
        <dbReference type="ARBA" id="ARBA00023180"/>
    </source>
</evidence>
<feature type="compositionally biased region" description="Low complexity" evidence="6">
    <location>
        <begin position="217"/>
        <end position="240"/>
    </location>
</feature>
<dbReference type="Gene3D" id="3.50.4.10">
    <property type="entry name" value="Hepatocyte Growth Factor"/>
    <property type="match status" value="1"/>
</dbReference>